<dbReference type="EMBL" id="JBHTGP010000006">
    <property type="protein sequence ID" value="MFD0685397.1"/>
    <property type="molecule type" value="Genomic_DNA"/>
</dbReference>
<keyword evidence="5" id="KW-1185">Reference proteome</keyword>
<evidence type="ECO:0000256" key="1">
    <source>
        <dbReference type="ARBA" id="ARBA00022679"/>
    </source>
</evidence>
<dbReference type="RefSeq" id="WP_131759999.1">
    <property type="nucleotide sequence ID" value="NZ_CAACUY010000098.1"/>
</dbReference>
<feature type="region of interest" description="Disordered" evidence="3">
    <location>
        <begin position="127"/>
        <end position="178"/>
    </location>
</feature>
<organism evidence="4 5">
    <name type="scientific">Actinomadura fibrosa</name>
    <dbReference type="NCBI Taxonomy" id="111802"/>
    <lineage>
        <taxon>Bacteria</taxon>
        <taxon>Bacillati</taxon>
        <taxon>Actinomycetota</taxon>
        <taxon>Actinomycetes</taxon>
        <taxon>Streptosporangiales</taxon>
        <taxon>Thermomonosporaceae</taxon>
        <taxon>Actinomadura</taxon>
    </lineage>
</organism>
<proteinExistence type="inferred from homology"/>
<evidence type="ECO:0000256" key="3">
    <source>
        <dbReference type="SAM" id="MobiDB-lite"/>
    </source>
</evidence>
<protein>
    <submittedName>
        <fullName evidence="4">CDP-alcohol phosphatidyltransferase family protein</fullName>
        <ecNumber evidence="4">2.7.8.-</ecNumber>
    </submittedName>
</protein>
<comment type="caution">
    <text evidence="4">The sequence shown here is derived from an EMBL/GenBank/DDBJ whole genome shotgun (WGS) entry which is preliminary data.</text>
</comment>
<name>A0ABW2XG04_9ACTN</name>
<reference evidence="5" key="1">
    <citation type="journal article" date="2019" name="Int. J. Syst. Evol. Microbiol.">
        <title>The Global Catalogue of Microorganisms (GCM) 10K type strain sequencing project: providing services to taxonomists for standard genome sequencing and annotation.</title>
        <authorList>
            <consortium name="The Broad Institute Genomics Platform"/>
            <consortium name="The Broad Institute Genome Sequencing Center for Infectious Disease"/>
            <person name="Wu L."/>
            <person name="Ma J."/>
        </authorList>
    </citation>
    <scope>NUCLEOTIDE SEQUENCE [LARGE SCALE GENOMIC DNA]</scope>
    <source>
        <strain evidence="5">JCM 9371</strain>
    </source>
</reference>
<comment type="similarity">
    <text evidence="2">Belongs to the CDP-alcohol phosphatidyltransferase class-I family.</text>
</comment>
<evidence type="ECO:0000256" key="2">
    <source>
        <dbReference type="RuleBase" id="RU003750"/>
    </source>
</evidence>
<evidence type="ECO:0000313" key="5">
    <source>
        <dbReference type="Proteomes" id="UP001597063"/>
    </source>
</evidence>
<evidence type="ECO:0000313" key="4">
    <source>
        <dbReference type="EMBL" id="MFD0685397.1"/>
    </source>
</evidence>
<feature type="compositionally biased region" description="Low complexity" evidence="3">
    <location>
        <begin position="127"/>
        <end position="142"/>
    </location>
</feature>
<keyword evidence="1 2" id="KW-0808">Transferase</keyword>
<feature type="compositionally biased region" description="Polar residues" evidence="3">
    <location>
        <begin position="147"/>
        <end position="158"/>
    </location>
</feature>
<dbReference type="EC" id="2.7.8.-" evidence="4"/>
<dbReference type="Gene3D" id="1.20.120.1760">
    <property type="match status" value="1"/>
</dbReference>
<accession>A0ABW2XG04</accession>
<dbReference type="PROSITE" id="PS00379">
    <property type="entry name" value="CDP_ALCOHOL_P_TRANSF"/>
    <property type="match status" value="1"/>
</dbReference>
<dbReference type="Pfam" id="PF01066">
    <property type="entry name" value="CDP-OH_P_transf"/>
    <property type="match status" value="1"/>
</dbReference>
<dbReference type="GO" id="GO:0016740">
    <property type="term" value="F:transferase activity"/>
    <property type="evidence" value="ECO:0007669"/>
    <property type="project" value="UniProtKB-KW"/>
</dbReference>
<dbReference type="InterPro" id="IPR043130">
    <property type="entry name" value="CDP-OH_PTrfase_TM_dom"/>
</dbReference>
<gene>
    <name evidence="4" type="ORF">ACFQZM_12880</name>
</gene>
<dbReference type="Proteomes" id="UP001597063">
    <property type="component" value="Unassembled WGS sequence"/>
</dbReference>
<dbReference type="InterPro" id="IPR048254">
    <property type="entry name" value="CDP_ALCOHOL_P_TRANSF_CS"/>
</dbReference>
<sequence length="574" mass="58431">MTRALIIATGRTADGPDPGPTAALPYGADPEAPTLLTRLCHRLVTLNVPDLYVITRPDLAPQLRKDGHDVIECTDLAADLREIARLVRAPAGPDDRGVPIVLLPGDLVASDELLCRLIIDARGPATAITTPLPTAPGTPNAPDTDHGTTNATRSGNTSNDDDVGGGGASGGRGVRGGSVGGGASGGGLGYGVAAVRLDGGRVASAGSPFHLVTGADAGSPGALRVGRRHAAAFAALAERLAALVDGPGASRRPGAGPGALRRFGAGRHRAAEAAELLLVGLVRTGVPVRACPAGPLACLRVGGEAAALAARRAVEAVDENRVRLAAAVKPDDAPFATYAVSTYSPHLVRWAAWWGLSPNAVTSVSAGTGLLAAVWFSDGTRTGMIAGALLLYTSFVLDCVDGQLARYTRAESAFGAWLDVLSDRVKESAVYAGLAVGALAAAPGSPVYAGDVWGLAVAAVALLAVRHLADLSFAARHRPRAVGPPASFPLTARPDGALVGRLPAAVRLSRRTSRSAVLHRLKKAVVLPVGERFALISVTAAVGDARLTFTALIAWGAVAAAYTVTGRVMRSVPR</sequence>
<feature type="compositionally biased region" description="Gly residues" evidence="3">
    <location>
        <begin position="164"/>
        <end position="178"/>
    </location>
</feature>
<dbReference type="InterPro" id="IPR000462">
    <property type="entry name" value="CDP-OH_P_trans"/>
</dbReference>